<dbReference type="InterPro" id="IPR029033">
    <property type="entry name" value="His_PPase_superfam"/>
</dbReference>
<sequence>MKTLIIVRHAKSSWDYDVIDHERPLAPRGESDAKLVSEDLKLKLSPPDLILCSDAKRTRATAHIFLKNLNFNEDAMLLNHDLYDFAGYNFLEVIKSCNNSVNTLMVFGHNHAITDFVNTFGDKPVENVPTSGTIILEFDIAKWNDLKPGKMLLSVFPRDLKS</sequence>
<dbReference type="PANTHER" id="PTHR47623:SF1">
    <property type="entry name" value="OS09G0287300 PROTEIN"/>
    <property type="match status" value="1"/>
</dbReference>
<dbReference type="RefSeq" id="WP_379859805.1">
    <property type="nucleotide sequence ID" value="NZ_JBHMFC010000008.1"/>
</dbReference>
<reference evidence="1 2" key="1">
    <citation type="submission" date="2024-09" db="EMBL/GenBank/DDBJ databases">
        <authorList>
            <person name="Sun Q."/>
            <person name="Mori K."/>
        </authorList>
    </citation>
    <scope>NUCLEOTIDE SEQUENCE [LARGE SCALE GENOMIC DNA]</scope>
    <source>
        <strain evidence="1 2">CECT 8622</strain>
    </source>
</reference>
<dbReference type="InterPro" id="IPR013078">
    <property type="entry name" value="His_Pase_superF_clade-1"/>
</dbReference>
<name>A0ABV5F837_9FLAO</name>
<organism evidence="1 2">
    <name type="scientific">Mariniflexile ostreae</name>
    <dbReference type="NCBI Taxonomy" id="1520892"/>
    <lineage>
        <taxon>Bacteria</taxon>
        <taxon>Pseudomonadati</taxon>
        <taxon>Bacteroidota</taxon>
        <taxon>Flavobacteriia</taxon>
        <taxon>Flavobacteriales</taxon>
        <taxon>Flavobacteriaceae</taxon>
        <taxon>Mariniflexile</taxon>
    </lineage>
</organism>
<evidence type="ECO:0000313" key="1">
    <source>
        <dbReference type="EMBL" id="MFB9055615.1"/>
    </source>
</evidence>
<dbReference type="PANTHER" id="PTHR47623">
    <property type="entry name" value="OS09G0287300 PROTEIN"/>
    <property type="match status" value="1"/>
</dbReference>
<dbReference type="Proteomes" id="UP001589585">
    <property type="component" value="Unassembled WGS sequence"/>
</dbReference>
<protein>
    <submittedName>
        <fullName evidence="1">Histidine phosphatase family protein</fullName>
    </submittedName>
</protein>
<gene>
    <name evidence="1" type="ORF">ACFFU9_02580</name>
</gene>
<evidence type="ECO:0000313" key="2">
    <source>
        <dbReference type="Proteomes" id="UP001589585"/>
    </source>
</evidence>
<dbReference type="SUPFAM" id="SSF53254">
    <property type="entry name" value="Phosphoglycerate mutase-like"/>
    <property type="match status" value="1"/>
</dbReference>
<dbReference type="Gene3D" id="3.40.50.1240">
    <property type="entry name" value="Phosphoglycerate mutase-like"/>
    <property type="match status" value="1"/>
</dbReference>
<dbReference type="SMART" id="SM00855">
    <property type="entry name" value="PGAM"/>
    <property type="match status" value="1"/>
</dbReference>
<accession>A0ABV5F837</accession>
<proteinExistence type="predicted"/>
<comment type="caution">
    <text evidence="1">The sequence shown here is derived from an EMBL/GenBank/DDBJ whole genome shotgun (WGS) entry which is preliminary data.</text>
</comment>
<keyword evidence="2" id="KW-1185">Reference proteome</keyword>
<dbReference type="EMBL" id="JBHMFC010000008">
    <property type="protein sequence ID" value="MFB9055615.1"/>
    <property type="molecule type" value="Genomic_DNA"/>
</dbReference>
<dbReference type="Pfam" id="PF00300">
    <property type="entry name" value="His_Phos_1"/>
    <property type="match status" value="1"/>
</dbReference>
<dbReference type="CDD" id="cd07040">
    <property type="entry name" value="HP"/>
    <property type="match status" value="1"/>
</dbReference>